<evidence type="ECO:0000256" key="1">
    <source>
        <dbReference type="SAM" id="SignalP"/>
    </source>
</evidence>
<keyword evidence="4" id="KW-1185">Reference proteome</keyword>
<proteinExistence type="predicted"/>
<dbReference type="OrthoDB" id="8756331at2"/>
<name>A0A5C8P575_9BURK</name>
<accession>A0A5C8P575</accession>
<dbReference type="EMBL" id="VDUY01000001">
    <property type="protein sequence ID" value="TXL68812.1"/>
    <property type="molecule type" value="Genomic_DNA"/>
</dbReference>
<protein>
    <submittedName>
        <fullName evidence="3">PEP-CTERM sorting domain-containing protein</fullName>
    </submittedName>
</protein>
<dbReference type="NCBIfam" id="TIGR02595">
    <property type="entry name" value="PEP_CTERM"/>
    <property type="match status" value="1"/>
</dbReference>
<dbReference type="Pfam" id="PF07589">
    <property type="entry name" value="PEP-CTERM"/>
    <property type="match status" value="1"/>
</dbReference>
<gene>
    <name evidence="3" type="ORF">FHP08_03785</name>
</gene>
<dbReference type="AlphaFoldDB" id="A0A5C8P575"/>
<dbReference type="Proteomes" id="UP000321548">
    <property type="component" value="Unassembled WGS sequence"/>
</dbReference>
<dbReference type="InterPro" id="IPR013424">
    <property type="entry name" value="Ice-binding_C"/>
</dbReference>
<feature type="chain" id="PRO_5022810968" evidence="1">
    <location>
        <begin position="23"/>
        <end position="220"/>
    </location>
</feature>
<evidence type="ECO:0000259" key="2">
    <source>
        <dbReference type="Pfam" id="PF07589"/>
    </source>
</evidence>
<feature type="signal peptide" evidence="1">
    <location>
        <begin position="1"/>
        <end position="22"/>
    </location>
</feature>
<comment type="caution">
    <text evidence="3">The sequence shown here is derived from an EMBL/GenBank/DDBJ whole genome shotgun (WGS) entry which is preliminary data.</text>
</comment>
<evidence type="ECO:0000313" key="3">
    <source>
        <dbReference type="EMBL" id="TXL68812.1"/>
    </source>
</evidence>
<dbReference type="RefSeq" id="WP_147702948.1">
    <property type="nucleotide sequence ID" value="NZ_VDUY01000001.1"/>
</dbReference>
<organism evidence="3 4">
    <name type="scientific">Zeimonas arvi</name>
    <dbReference type="NCBI Taxonomy" id="2498847"/>
    <lineage>
        <taxon>Bacteria</taxon>
        <taxon>Pseudomonadati</taxon>
        <taxon>Pseudomonadota</taxon>
        <taxon>Betaproteobacteria</taxon>
        <taxon>Burkholderiales</taxon>
        <taxon>Burkholderiaceae</taxon>
        <taxon>Zeimonas</taxon>
    </lineage>
</organism>
<feature type="domain" description="Ice-binding protein C-terminal" evidence="2">
    <location>
        <begin position="196"/>
        <end position="217"/>
    </location>
</feature>
<reference evidence="3 4" key="1">
    <citation type="submission" date="2019-06" db="EMBL/GenBank/DDBJ databases">
        <title>Quisquiliibacterium sp. nov., isolated from a maize field.</title>
        <authorList>
            <person name="Lin S.-Y."/>
            <person name="Tsai C.-F."/>
            <person name="Young C.-C."/>
        </authorList>
    </citation>
    <scope>NUCLEOTIDE SEQUENCE [LARGE SCALE GENOMIC DNA]</scope>
    <source>
        <strain evidence="3 4">CC-CFT501</strain>
    </source>
</reference>
<keyword evidence="1" id="KW-0732">Signal</keyword>
<evidence type="ECO:0000313" key="4">
    <source>
        <dbReference type="Proteomes" id="UP000321548"/>
    </source>
</evidence>
<sequence>MKAPLSVIAAAVLLGASGSVFAATCSLGGTLTAASLGTMSTADATLSLNGGAAIESDACNLSNDGNGGNTNGTLLGTYYSPTYGTGSFTQVLQGATINGVTFTSISFVANVAQDTGTWTFNWTGGPASLDLAVGIHASNRAGTFLFNDRGLVANSSGSGTWEINWLNNGGNVPDFSNFSFWARTGGGDVPGPGPLPEPAMLGLLGLGLAGIVAARRRRAA</sequence>